<dbReference type="InterPro" id="IPR005135">
    <property type="entry name" value="Endo/exonuclease/phosphatase"/>
</dbReference>
<dbReference type="Proteomes" id="UP001209570">
    <property type="component" value="Unassembled WGS sequence"/>
</dbReference>
<feature type="region of interest" description="Disordered" evidence="2">
    <location>
        <begin position="357"/>
        <end position="384"/>
    </location>
</feature>
<organism evidence="4 5">
    <name type="scientific">Pythium insidiosum</name>
    <name type="common">Pythiosis disease agent</name>
    <dbReference type="NCBI Taxonomy" id="114742"/>
    <lineage>
        <taxon>Eukaryota</taxon>
        <taxon>Sar</taxon>
        <taxon>Stramenopiles</taxon>
        <taxon>Oomycota</taxon>
        <taxon>Peronosporomycetes</taxon>
        <taxon>Pythiales</taxon>
        <taxon>Pythiaceae</taxon>
        <taxon>Pythium</taxon>
    </lineage>
</organism>
<evidence type="ECO:0000313" key="5">
    <source>
        <dbReference type="Proteomes" id="UP001209570"/>
    </source>
</evidence>
<dbReference type="EMBL" id="JAKCXM010000097">
    <property type="protein sequence ID" value="KAJ0402637.1"/>
    <property type="molecule type" value="Genomic_DNA"/>
</dbReference>
<feature type="compositionally biased region" description="Low complexity" evidence="2">
    <location>
        <begin position="357"/>
        <end position="368"/>
    </location>
</feature>
<sequence>MSASTSTGVLGASTKPLAVCVGMGVAMLASVQMSRHHRQLWRALGARRLSAARRLPSSETSGVLTLEDVRPRYLDCVQQRSQTPPARLSTASITVVQFNILARNLATRNHFPYVMDSSLNWENRKRTLLRQLEELDADVVCLEELSDYWTFFKPELHELGYDSVYIKRPSIHISNWSGERKQDGCGIFYNVYIKRPSIHISNWSGERKQDGCGIFYKKDKLELKECECVNFHDPHDRVAVLALLKLRHWAQYVLVGCTHLWWNAKKVDHQMAELFELEEEIIRMSSDVKDKYSRDLADTITGHEHIPIIICGDFNNSPESPLYEYMESSFMQKPNLEGVQEPFRSAYALYRQNAEAVASAPEAEQQQQRRPPSDADRRDEPPHTTVNFRRCWTIDYIWYSQRSLVPTRVLDIPSEAVLRAEDGPAGWFNRLAMSDSYSKSGRLPSGFQGNHNGIPNSMFGSDHVPIMAEFEFLHPASGSAEM</sequence>
<dbReference type="Gene3D" id="3.60.10.10">
    <property type="entry name" value="Endonuclease/exonuclease/phosphatase"/>
    <property type="match status" value="2"/>
</dbReference>
<dbReference type="SUPFAM" id="SSF56219">
    <property type="entry name" value="DNase I-like"/>
    <property type="match status" value="1"/>
</dbReference>
<gene>
    <name evidence="4" type="ORF">P43SY_007502</name>
</gene>
<feature type="domain" description="Endonuclease/exonuclease/phosphatase" evidence="3">
    <location>
        <begin position="117"/>
        <end position="463"/>
    </location>
</feature>
<accession>A0AAD5Q786</accession>
<name>A0AAD5Q786_PYTIN</name>
<dbReference type="PANTHER" id="PTHR12121:SF68">
    <property type="entry name" value="CARBON CATABOLITE REPRESSOR PROTEIN 4 HOMOLOG 4-RELATED"/>
    <property type="match status" value="1"/>
</dbReference>
<evidence type="ECO:0000259" key="3">
    <source>
        <dbReference type="Pfam" id="PF03372"/>
    </source>
</evidence>
<keyword evidence="1" id="KW-0175">Coiled coil</keyword>
<proteinExistence type="predicted"/>
<dbReference type="PANTHER" id="PTHR12121">
    <property type="entry name" value="CARBON CATABOLITE REPRESSOR PROTEIN 4"/>
    <property type="match status" value="1"/>
</dbReference>
<comment type="caution">
    <text evidence="4">The sequence shown here is derived from an EMBL/GenBank/DDBJ whole genome shotgun (WGS) entry which is preliminary data.</text>
</comment>
<dbReference type="GO" id="GO:0000175">
    <property type="term" value="F:3'-5'-RNA exonuclease activity"/>
    <property type="evidence" value="ECO:0007669"/>
    <property type="project" value="TreeGrafter"/>
</dbReference>
<reference evidence="4" key="1">
    <citation type="submission" date="2021-12" db="EMBL/GenBank/DDBJ databases">
        <title>Prjna785345.</title>
        <authorList>
            <person name="Rujirawat T."/>
            <person name="Krajaejun T."/>
        </authorList>
    </citation>
    <scope>NUCLEOTIDE SEQUENCE</scope>
    <source>
        <strain evidence="4">Pi057C3</strain>
    </source>
</reference>
<dbReference type="Pfam" id="PF03372">
    <property type="entry name" value="Exo_endo_phos"/>
    <property type="match status" value="1"/>
</dbReference>
<dbReference type="InterPro" id="IPR050410">
    <property type="entry name" value="CCR4/nocturin_mRNA_transcr"/>
</dbReference>
<feature type="coiled-coil region" evidence="1">
    <location>
        <begin position="118"/>
        <end position="145"/>
    </location>
</feature>
<evidence type="ECO:0000313" key="4">
    <source>
        <dbReference type="EMBL" id="KAJ0402637.1"/>
    </source>
</evidence>
<protein>
    <recommendedName>
        <fullName evidence="3">Endonuclease/exonuclease/phosphatase domain-containing protein</fullName>
    </recommendedName>
</protein>
<evidence type="ECO:0000256" key="1">
    <source>
        <dbReference type="SAM" id="Coils"/>
    </source>
</evidence>
<dbReference type="InterPro" id="IPR036691">
    <property type="entry name" value="Endo/exonu/phosph_ase_sf"/>
</dbReference>
<feature type="compositionally biased region" description="Basic and acidic residues" evidence="2">
    <location>
        <begin position="371"/>
        <end position="382"/>
    </location>
</feature>
<evidence type="ECO:0000256" key="2">
    <source>
        <dbReference type="SAM" id="MobiDB-lite"/>
    </source>
</evidence>
<dbReference type="AlphaFoldDB" id="A0AAD5Q786"/>
<keyword evidence="5" id="KW-1185">Reference proteome</keyword>